<comment type="subcellular location">
    <subcellularLocation>
        <location evidence="3">Cell membrane</location>
    </subcellularLocation>
</comment>
<evidence type="ECO:0000256" key="1">
    <source>
        <dbReference type="ARBA" id="ARBA00000085"/>
    </source>
</evidence>
<sequence>MNYGWHRWRAGIRGRLLAGFLMLFLLALGASGLTTAFLVDNYVSDRSVAKLRTDEQRITALVRSGPQTINADQFETMLGPPLGIMGLDARGDILFAIGSSAGYEYELARLARAADPGEILETGDDVVAVLITTPGMRMNYGDRDTDDVAQLILVNDANIERTAVVGYVGSMATIAVIAVLVLMALAVVVLRIGLRPLAEMAHAADAIAQGSRDERLPVSDRHAETDILAAAVNRAFDAQARAEDRARTFAADASHELRTPLATVSGWLELYRQGNLSGEDVEQAVARIEDEVGRIRLLVDELGLLARLDTGRPLDNQPLDLSELAESVVEDARVIYTDLDITLRAPPDRLPVVGDAARLQQVLRNLVGNAVQHNPAGTRVRLRLYQDDDEVRVDVADNGTGIRAADVPRLFDRFWRAEASRSRDYGGSGLGLAIVQAIVRAHNGRTTVHSQVGQGTTVSLHLPTAADDRAPVEPHSGH</sequence>
<dbReference type="CDD" id="cd00082">
    <property type="entry name" value="HisKA"/>
    <property type="match status" value="1"/>
</dbReference>
<keyword evidence="6" id="KW-0808">Transferase</keyword>
<dbReference type="InterPro" id="IPR003661">
    <property type="entry name" value="HisK_dim/P_dom"/>
</dbReference>
<dbReference type="PANTHER" id="PTHR45436">
    <property type="entry name" value="SENSOR HISTIDINE KINASE YKOH"/>
    <property type="match status" value="1"/>
</dbReference>
<evidence type="ECO:0000256" key="9">
    <source>
        <dbReference type="ARBA" id="ARBA00022989"/>
    </source>
</evidence>
<dbReference type="PRINTS" id="PR00344">
    <property type="entry name" value="BCTRLSENSOR"/>
</dbReference>
<evidence type="ECO:0000256" key="7">
    <source>
        <dbReference type="ARBA" id="ARBA00022692"/>
    </source>
</evidence>
<keyword evidence="5" id="KW-0597">Phosphoprotein</keyword>
<keyword evidence="11 12" id="KW-0472">Membrane</keyword>
<dbReference type="SMART" id="SM00304">
    <property type="entry name" value="HAMP"/>
    <property type="match status" value="1"/>
</dbReference>
<dbReference type="GO" id="GO:0000155">
    <property type="term" value="F:phosphorelay sensor kinase activity"/>
    <property type="evidence" value="ECO:0007669"/>
    <property type="project" value="InterPro"/>
</dbReference>
<dbReference type="Gene3D" id="3.30.565.10">
    <property type="entry name" value="Histidine kinase-like ATPase, C-terminal domain"/>
    <property type="match status" value="1"/>
</dbReference>
<dbReference type="InterPro" id="IPR050428">
    <property type="entry name" value="TCS_sensor_his_kinase"/>
</dbReference>
<evidence type="ECO:0000256" key="10">
    <source>
        <dbReference type="ARBA" id="ARBA00023012"/>
    </source>
</evidence>
<keyword evidence="16" id="KW-1185">Reference proteome</keyword>
<dbReference type="PANTHER" id="PTHR45436:SF5">
    <property type="entry name" value="SENSOR HISTIDINE KINASE TRCS"/>
    <property type="match status" value="1"/>
</dbReference>
<dbReference type="InterPro" id="IPR003660">
    <property type="entry name" value="HAMP_dom"/>
</dbReference>
<evidence type="ECO:0000256" key="4">
    <source>
        <dbReference type="ARBA" id="ARBA00012438"/>
    </source>
</evidence>
<dbReference type="InterPro" id="IPR003594">
    <property type="entry name" value="HATPase_dom"/>
</dbReference>
<evidence type="ECO:0000256" key="8">
    <source>
        <dbReference type="ARBA" id="ARBA00022777"/>
    </source>
</evidence>
<dbReference type="InterPro" id="IPR005467">
    <property type="entry name" value="His_kinase_dom"/>
</dbReference>
<evidence type="ECO:0000256" key="12">
    <source>
        <dbReference type="SAM" id="Phobius"/>
    </source>
</evidence>
<feature type="transmembrane region" description="Helical" evidence="12">
    <location>
        <begin position="164"/>
        <end position="190"/>
    </location>
</feature>
<dbReference type="SMART" id="SM00388">
    <property type="entry name" value="HisKA"/>
    <property type="match status" value="1"/>
</dbReference>
<accession>A0A919VHU4</accession>
<evidence type="ECO:0000256" key="11">
    <source>
        <dbReference type="ARBA" id="ARBA00023136"/>
    </source>
</evidence>
<dbReference type="Proteomes" id="UP000681340">
    <property type="component" value="Unassembled WGS sequence"/>
</dbReference>
<dbReference type="Pfam" id="PF02518">
    <property type="entry name" value="HATPase_c"/>
    <property type="match status" value="1"/>
</dbReference>
<keyword evidence="9 12" id="KW-1133">Transmembrane helix</keyword>
<gene>
    <name evidence="15" type="ORF">Aau02nite_22030</name>
</gene>
<comment type="caution">
    <text evidence="15">The sequence shown here is derived from an EMBL/GenBank/DDBJ whole genome shotgun (WGS) entry which is preliminary data.</text>
</comment>
<dbReference type="Gene3D" id="6.10.340.10">
    <property type="match status" value="1"/>
</dbReference>
<dbReference type="Gene3D" id="1.10.287.130">
    <property type="match status" value="1"/>
</dbReference>
<dbReference type="RefSeq" id="WP_212988233.1">
    <property type="nucleotide sequence ID" value="NZ_BAABEA010000009.1"/>
</dbReference>
<reference evidence="15" key="1">
    <citation type="submission" date="2021-03" db="EMBL/GenBank/DDBJ databases">
        <title>Whole genome shotgun sequence of Actinoplanes auranticolor NBRC 12245.</title>
        <authorList>
            <person name="Komaki H."/>
            <person name="Tamura T."/>
        </authorList>
    </citation>
    <scope>NUCLEOTIDE SEQUENCE</scope>
    <source>
        <strain evidence="15">NBRC 12245</strain>
    </source>
</reference>
<evidence type="ECO:0000313" key="16">
    <source>
        <dbReference type="Proteomes" id="UP000681340"/>
    </source>
</evidence>
<dbReference type="FunFam" id="3.30.565.10:FF:000006">
    <property type="entry name" value="Sensor histidine kinase WalK"/>
    <property type="match status" value="1"/>
</dbReference>
<evidence type="ECO:0000259" key="14">
    <source>
        <dbReference type="PROSITE" id="PS50885"/>
    </source>
</evidence>
<dbReference type="SUPFAM" id="SSF158472">
    <property type="entry name" value="HAMP domain-like"/>
    <property type="match status" value="1"/>
</dbReference>
<dbReference type="SUPFAM" id="SSF55874">
    <property type="entry name" value="ATPase domain of HSP90 chaperone/DNA topoisomerase II/histidine kinase"/>
    <property type="match status" value="1"/>
</dbReference>
<dbReference type="InterPro" id="IPR036097">
    <property type="entry name" value="HisK_dim/P_sf"/>
</dbReference>
<organism evidence="15 16">
    <name type="scientific">Actinoplanes auranticolor</name>
    <dbReference type="NCBI Taxonomy" id="47988"/>
    <lineage>
        <taxon>Bacteria</taxon>
        <taxon>Bacillati</taxon>
        <taxon>Actinomycetota</taxon>
        <taxon>Actinomycetes</taxon>
        <taxon>Micromonosporales</taxon>
        <taxon>Micromonosporaceae</taxon>
        <taxon>Actinoplanes</taxon>
    </lineage>
</organism>
<dbReference type="Pfam" id="PF00512">
    <property type="entry name" value="HisKA"/>
    <property type="match status" value="1"/>
</dbReference>
<dbReference type="FunFam" id="1.10.287.130:FF:000001">
    <property type="entry name" value="Two-component sensor histidine kinase"/>
    <property type="match status" value="1"/>
</dbReference>
<dbReference type="AlphaFoldDB" id="A0A919VHU4"/>
<proteinExistence type="predicted"/>
<evidence type="ECO:0000256" key="3">
    <source>
        <dbReference type="ARBA" id="ARBA00004236"/>
    </source>
</evidence>
<dbReference type="GO" id="GO:0005886">
    <property type="term" value="C:plasma membrane"/>
    <property type="evidence" value="ECO:0007669"/>
    <property type="project" value="UniProtKB-SubCell"/>
</dbReference>
<evidence type="ECO:0000256" key="5">
    <source>
        <dbReference type="ARBA" id="ARBA00022553"/>
    </source>
</evidence>
<evidence type="ECO:0000313" key="15">
    <source>
        <dbReference type="EMBL" id="GIM66183.1"/>
    </source>
</evidence>
<dbReference type="SMART" id="SM00387">
    <property type="entry name" value="HATPase_c"/>
    <property type="match status" value="1"/>
</dbReference>
<keyword evidence="7 12" id="KW-0812">Transmembrane</keyword>
<evidence type="ECO:0000256" key="2">
    <source>
        <dbReference type="ARBA" id="ARBA00001968"/>
    </source>
</evidence>
<comment type="cofactor">
    <cofactor evidence="2">
        <name>a divalent metal cation</name>
        <dbReference type="ChEBI" id="CHEBI:60240"/>
    </cofactor>
</comment>
<dbReference type="InterPro" id="IPR004358">
    <property type="entry name" value="Sig_transdc_His_kin-like_C"/>
</dbReference>
<dbReference type="PROSITE" id="PS50109">
    <property type="entry name" value="HIS_KIN"/>
    <property type="match status" value="1"/>
</dbReference>
<comment type="catalytic activity">
    <reaction evidence="1">
        <text>ATP + protein L-histidine = ADP + protein N-phospho-L-histidine.</text>
        <dbReference type="EC" id="2.7.13.3"/>
    </reaction>
</comment>
<dbReference type="CDD" id="cd06225">
    <property type="entry name" value="HAMP"/>
    <property type="match status" value="1"/>
</dbReference>
<keyword evidence="10" id="KW-0902">Two-component regulatory system</keyword>
<dbReference type="InterPro" id="IPR036890">
    <property type="entry name" value="HATPase_C_sf"/>
</dbReference>
<keyword evidence="8" id="KW-0418">Kinase</keyword>
<protein>
    <recommendedName>
        <fullName evidence="4">histidine kinase</fullName>
        <ecNumber evidence="4">2.7.13.3</ecNumber>
    </recommendedName>
</protein>
<dbReference type="EC" id="2.7.13.3" evidence="4"/>
<dbReference type="SUPFAM" id="SSF47384">
    <property type="entry name" value="Homodimeric domain of signal transducing histidine kinase"/>
    <property type="match status" value="1"/>
</dbReference>
<evidence type="ECO:0000259" key="13">
    <source>
        <dbReference type="PROSITE" id="PS50109"/>
    </source>
</evidence>
<dbReference type="PROSITE" id="PS50885">
    <property type="entry name" value="HAMP"/>
    <property type="match status" value="1"/>
</dbReference>
<dbReference type="Pfam" id="PF00672">
    <property type="entry name" value="HAMP"/>
    <property type="match status" value="1"/>
</dbReference>
<name>A0A919VHU4_9ACTN</name>
<dbReference type="EMBL" id="BOQL01000018">
    <property type="protein sequence ID" value="GIM66183.1"/>
    <property type="molecule type" value="Genomic_DNA"/>
</dbReference>
<feature type="domain" description="HAMP" evidence="14">
    <location>
        <begin position="191"/>
        <end position="244"/>
    </location>
</feature>
<dbReference type="GO" id="GO:0005509">
    <property type="term" value="F:calcium ion binding"/>
    <property type="evidence" value="ECO:0007669"/>
    <property type="project" value="UniProtKB-ARBA"/>
</dbReference>
<feature type="domain" description="Histidine kinase" evidence="13">
    <location>
        <begin position="252"/>
        <end position="466"/>
    </location>
</feature>
<evidence type="ECO:0000256" key="6">
    <source>
        <dbReference type="ARBA" id="ARBA00022679"/>
    </source>
</evidence>